<organism evidence="10 11">
    <name type="scientific">Oceanidesulfovibrio marinus</name>
    <dbReference type="NCBI Taxonomy" id="370038"/>
    <lineage>
        <taxon>Bacteria</taxon>
        <taxon>Pseudomonadati</taxon>
        <taxon>Thermodesulfobacteriota</taxon>
        <taxon>Desulfovibrionia</taxon>
        <taxon>Desulfovibrionales</taxon>
        <taxon>Desulfovibrionaceae</taxon>
        <taxon>Oceanidesulfovibrio</taxon>
    </lineage>
</organism>
<keyword evidence="7" id="KW-0066">ATP synthesis</keyword>
<dbReference type="InterPro" id="IPR020546">
    <property type="entry name" value="ATP_synth_F1_dsu/esu_N"/>
</dbReference>
<keyword evidence="12" id="KW-1185">Reference proteome</keyword>
<evidence type="ECO:0000313" key="12">
    <source>
        <dbReference type="Proteomes" id="UP000503251"/>
    </source>
</evidence>
<dbReference type="InterPro" id="IPR024037">
    <property type="entry name" value="Alt_ATP_synth_F1_esu"/>
</dbReference>
<dbReference type="NCBIfam" id="TIGR03166">
    <property type="entry name" value="alt_F1F0_F1_eps"/>
    <property type="match status" value="1"/>
</dbReference>
<dbReference type="Proteomes" id="UP000434052">
    <property type="component" value="Unassembled WGS sequence"/>
</dbReference>
<sequence>MQVRILLPEKVLAQHDDAVKVVGEALDGGFCLKPRHVDYVAVLGPGLVGITTEQGQEIFYAVAEGMVVKHGSEVRFAVRDGAGGSDLGRLREVIDERFAHRDEDELQARNLAWKMEAGFIRRLMELERGY</sequence>
<dbReference type="InterPro" id="IPR001469">
    <property type="entry name" value="ATP_synth_F1_dsu/esu"/>
</dbReference>
<dbReference type="RefSeq" id="WP_144306606.1">
    <property type="nucleotide sequence ID" value="NZ_CP039543.1"/>
</dbReference>
<evidence type="ECO:0000313" key="9">
    <source>
        <dbReference type="EMBL" id="QJT10775.1"/>
    </source>
</evidence>
<evidence type="ECO:0000256" key="4">
    <source>
        <dbReference type="ARBA" id="ARBA00022448"/>
    </source>
</evidence>
<dbReference type="Proteomes" id="UP000503251">
    <property type="component" value="Chromosome"/>
</dbReference>
<reference evidence="9 12" key="2">
    <citation type="submission" date="2019-04" db="EMBL/GenBank/DDBJ databases">
        <title>Isolation and culture of sulfate reducing bacteria from the cold seep of the South China Sea.</title>
        <authorList>
            <person name="Sun C."/>
            <person name="Liu R."/>
        </authorList>
    </citation>
    <scope>NUCLEOTIDE SEQUENCE [LARGE SCALE GENOMIC DNA]</scope>
    <source>
        <strain evidence="9 12">CS1</strain>
    </source>
</reference>
<dbReference type="SUPFAM" id="SSF51344">
    <property type="entry name" value="Epsilon subunit of F1F0-ATP synthase N-terminal domain"/>
    <property type="match status" value="1"/>
</dbReference>
<dbReference type="GO" id="GO:0012505">
    <property type="term" value="C:endomembrane system"/>
    <property type="evidence" value="ECO:0007669"/>
    <property type="project" value="UniProtKB-SubCell"/>
</dbReference>
<dbReference type="OrthoDB" id="8546953at2"/>
<accession>A0A6P1ZGX6</accession>
<gene>
    <name evidence="10" type="ORF">DQK91_17105</name>
    <name evidence="9" type="ORF">E8L03_18450</name>
</gene>
<dbReference type="EMBL" id="CP039543">
    <property type="protein sequence ID" value="QJT10775.1"/>
    <property type="molecule type" value="Genomic_DNA"/>
</dbReference>
<evidence type="ECO:0000256" key="5">
    <source>
        <dbReference type="ARBA" id="ARBA00023065"/>
    </source>
</evidence>
<dbReference type="CDD" id="cd12152">
    <property type="entry name" value="F1-ATPase_delta"/>
    <property type="match status" value="1"/>
</dbReference>
<dbReference type="InterPro" id="IPR036771">
    <property type="entry name" value="ATPsynth_dsu/esu_N"/>
</dbReference>
<comment type="subcellular location">
    <subcellularLocation>
        <location evidence="2">Endomembrane system</location>
        <topology evidence="2">Peripheral membrane protein</topology>
    </subcellularLocation>
</comment>
<evidence type="ECO:0000313" key="10">
    <source>
        <dbReference type="EMBL" id="TVM31922.1"/>
    </source>
</evidence>
<name>A0A6P1ZGX6_9BACT</name>
<evidence type="ECO:0000256" key="2">
    <source>
        <dbReference type="ARBA" id="ARBA00004184"/>
    </source>
</evidence>
<protein>
    <submittedName>
        <fullName evidence="10">F0F1 ATP synthase subunit epsilon</fullName>
    </submittedName>
</protein>
<evidence type="ECO:0000256" key="3">
    <source>
        <dbReference type="ARBA" id="ARBA00005712"/>
    </source>
</evidence>
<feature type="domain" description="ATP synthase F1 complex delta/epsilon subunit N-terminal" evidence="8">
    <location>
        <begin position="1"/>
        <end position="78"/>
    </location>
</feature>
<evidence type="ECO:0000256" key="7">
    <source>
        <dbReference type="ARBA" id="ARBA00023196"/>
    </source>
</evidence>
<evidence type="ECO:0000313" key="11">
    <source>
        <dbReference type="Proteomes" id="UP000434052"/>
    </source>
</evidence>
<comment type="similarity">
    <text evidence="3">Belongs to the ATPase epsilon chain family.</text>
</comment>
<proteinExistence type="inferred from homology"/>
<dbReference type="AlphaFoldDB" id="A0A6P1ZGX6"/>
<dbReference type="EMBL" id="QMIF01000013">
    <property type="protein sequence ID" value="TVM31922.1"/>
    <property type="molecule type" value="Genomic_DNA"/>
</dbReference>
<keyword evidence="7" id="KW-0139">CF(1)</keyword>
<evidence type="ECO:0000256" key="1">
    <source>
        <dbReference type="ARBA" id="ARBA00003543"/>
    </source>
</evidence>
<dbReference type="GO" id="GO:0046933">
    <property type="term" value="F:proton-transporting ATP synthase activity, rotational mechanism"/>
    <property type="evidence" value="ECO:0007669"/>
    <property type="project" value="InterPro"/>
</dbReference>
<evidence type="ECO:0000259" key="8">
    <source>
        <dbReference type="Pfam" id="PF02823"/>
    </source>
</evidence>
<dbReference type="Gene3D" id="2.60.15.10">
    <property type="entry name" value="F0F1 ATP synthase delta/epsilon subunit, N-terminal"/>
    <property type="match status" value="1"/>
</dbReference>
<evidence type="ECO:0000256" key="6">
    <source>
        <dbReference type="ARBA" id="ARBA00023136"/>
    </source>
</evidence>
<dbReference type="GO" id="GO:0045259">
    <property type="term" value="C:proton-transporting ATP synthase complex"/>
    <property type="evidence" value="ECO:0007669"/>
    <property type="project" value="UniProtKB-KW"/>
</dbReference>
<comment type="function">
    <text evidence="1">Produces ATP from ADP in the presence of a proton gradient across the membrane.</text>
</comment>
<dbReference type="Pfam" id="PF02823">
    <property type="entry name" value="ATP-synt_DE_N"/>
    <property type="match status" value="1"/>
</dbReference>
<keyword evidence="4" id="KW-0813">Transport</keyword>
<reference evidence="10 11" key="1">
    <citation type="submission" date="2018-06" db="EMBL/GenBank/DDBJ databases">
        <title>Complete genome of Desulfovibrio marinus P48SEP.</title>
        <authorList>
            <person name="Crispim J.S."/>
            <person name="Vidigal P.M.P."/>
            <person name="Silva L.C.F."/>
            <person name="Araujo L.C."/>
            <person name="Laguardia C.N."/>
            <person name="Dias R.S."/>
            <person name="Sousa M.P."/>
            <person name="Paula S.O."/>
            <person name="Silva C."/>
        </authorList>
    </citation>
    <scope>NUCLEOTIDE SEQUENCE [LARGE SCALE GENOMIC DNA]</scope>
    <source>
        <strain evidence="10 11">P48SEP</strain>
    </source>
</reference>
<keyword evidence="6" id="KW-0472">Membrane</keyword>
<keyword evidence="5" id="KW-0406">Ion transport</keyword>